<dbReference type="EMBL" id="JBHSFG010000132">
    <property type="protein sequence ID" value="MFC4472853.1"/>
    <property type="molecule type" value="Genomic_DNA"/>
</dbReference>
<dbReference type="Proteomes" id="UP001596012">
    <property type="component" value="Unassembled WGS sequence"/>
</dbReference>
<comment type="caution">
    <text evidence="2">The sequence shown here is derived from an EMBL/GenBank/DDBJ whole genome shotgun (WGS) entry which is preliminary data.</text>
</comment>
<name>A0ABV8ZA04_9ACTN</name>
<evidence type="ECO:0000313" key="2">
    <source>
        <dbReference type="EMBL" id="MFC4472853.1"/>
    </source>
</evidence>
<gene>
    <name evidence="2" type="ORF">ACFPH6_51835</name>
</gene>
<evidence type="ECO:0000313" key="3">
    <source>
        <dbReference type="Proteomes" id="UP001596012"/>
    </source>
</evidence>
<proteinExistence type="predicted"/>
<feature type="compositionally biased region" description="Basic and acidic residues" evidence="1">
    <location>
        <begin position="10"/>
        <end position="21"/>
    </location>
</feature>
<reference evidence="3" key="1">
    <citation type="journal article" date="2019" name="Int. J. Syst. Evol. Microbiol.">
        <title>The Global Catalogue of Microorganisms (GCM) 10K type strain sequencing project: providing services to taxonomists for standard genome sequencing and annotation.</title>
        <authorList>
            <consortium name="The Broad Institute Genomics Platform"/>
            <consortium name="The Broad Institute Genome Sequencing Center for Infectious Disease"/>
            <person name="Wu L."/>
            <person name="Ma J."/>
        </authorList>
    </citation>
    <scope>NUCLEOTIDE SEQUENCE [LARGE SCALE GENOMIC DNA]</scope>
    <source>
        <strain evidence="3">DT43</strain>
    </source>
</reference>
<organism evidence="2 3">
    <name type="scientific">Streptomyces xiangluensis</name>
    <dbReference type="NCBI Taxonomy" id="2665720"/>
    <lineage>
        <taxon>Bacteria</taxon>
        <taxon>Bacillati</taxon>
        <taxon>Actinomycetota</taxon>
        <taxon>Actinomycetes</taxon>
        <taxon>Kitasatosporales</taxon>
        <taxon>Streptomycetaceae</taxon>
        <taxon>Streptomyces</taxon>
    </lineage>
</organism>
<keyword evidence="3" id="KW-1185">Reference proteome</keyword>
<dbReference type="RefSeq" id="WP_386357363.1">
    <property type="nucleotide sequence ID" value="NZ_JBHSFG010000132.1"/>
</dbReference>
<accession>A0ABV8ZA04</accession>
<evidence type="ECO:0000256" key="1">
    <source>
        <dbReference type="SAM" id="MobiDB-lite"/>
    </source>
</evidence>
<protein>
    <submittedName>
        <fullName evidence="2">Uncharacterized protein</fullName>
    </submittedName>
</protein>
<sequence>MAPEIPSKLSDGRGGETDKSGVRLRLTDGTAATKPLATLVVQAPIELPCATTNPARCRRRCRQTLRRRGRRTEGQLLQQCSNGKPIPGNTQTCDYPVPQPMKVYAGLGHMHAERIGPERCGWELRSRPRRTRETKR</sequence>
<feature type="region of interest" description="Disordered" evidence="1">
    <location>
        <begin position="1"/>
        <end position="26"/>
    </location>
</feature>